<evidence type="ECO:0000313" key="1">
    <source>
        <dbReference type="EMBL" id="CAJ0962173.1"/>
    </source>
</evidence>
<dbReference type="InterPro" id="IPR047278">
    <property type="entry name" value="DEN5A/B"/>
</dbReference>
<proteinExistence type="predicted"/>
<dbReference type="Gene3D" id="2.60.60.20">
    <property type="entry name" value="PLAT/LH2 domain"/>
    <property type="match status" value="1"/>
</dbReference>
<dbReference type="EMBL" id="CAUEEQ010054538">
    <property type="protein sequence ID" value="CAJ0962173.1"/>
    <property type="molecule type" value="Genomic_DNA"/>
</dbReference>
<sequence length="347" mass="38120">MGMNTVPHKTLPREDAHQTLSAWARRALIGEATPETKGKCLSGTRTNTAQEHNIPTVKHGGGSIMLWGFFSAAGTGKMKYIQEARNMGSGIRQPKLSNLSPSVIAQTNWKFVEGLLKGSAVIEGCWWRKMGREAVELGHGEVSITGVEENTLIASLCDLLERIWSHGLLVKQNCFSIRRDGDPILTGDGSDEDLTGPRHVIPYHILIIPSKKLGGSMFTANPWICISGEMGETGVLQVPRNILEMTHEASRAAHPSARIALCRHHSSGPVKNRCYGAAPWRTTLLGKPPVPVRGRCCEREVMMGSWRGFWLEIFLRPHQILKKDPAGRLLCSTPPGHDPETCGHIPQ</sequence>
<dbReference type="Gene3D" id="1.20.58.900">
    <property type="match status" value="1"/>
</dbReference>
<gene>
    <name evidence="1" type="ORF">RIMI_LOCUS18112958</name>
</gene>
<organism evidence="1 2">
    <name type="scientific">Ranitomeya imitator</name>
    <name type="common">mimic poison frog</name>
    <dbReference type="NCBI Taxonomy" id="111125"/>
    <lineage>
        <taxon>Eukaryota</taxon>
        <taxon>Metazoa</taxon>
        <taxon>Chordata</taxon>
        <taxon>Craniata</taxon>
        <taxon>Vertebrata</taxon>
        <taxon>Euteleostomi</taxon>
        <taxon>Amphibia</taxon>
        <taxon>Batrachia</taxon>
        <taxon>Anura</taxon>
        <taxon>Neobatrachia</taxon>
        <taxon>Hyloidea</taxon>
        <taxon>Dendrobatidae</taxon>
        <taxon>Dendrobatinae</taxon>
        <taxon>Ranitomeya</taxon>
    </lineage>
</organism>
<keyword evidence="2" id="KW-1185">Reference proteome</keyword>
<evidence type="ECO:0000313" key="2">
    <source>
        <dbReference type="Proteomes" id="UP001176940"/>
    </source>
</evidence>
<dbReference type="PANTHER" id="PTHR46070:SF2">
    <property type="entry name" value="DENN DOMAIN-CONTAINING PROTEIN 5A"/>
    <property type="match status" value="1"/>
</dbReference>
<comment type="caution">
    <text evidence="1">The sequence shown here is derived from an EMBL/GenBank/DDBJ whole genome shotgun (WGS) entry which is preliminary data.</text>
</comment>
<name>A0ABN9M991_9NEOB</name>
<protein>
    <submittedName>
        <fullName evidence="1">Uncharacterized protein</fullName>
    </submittedName>
</protein>
<accession>A0ABN9M991</accession>
<dbReference type="InterPro" id="IPR037213">
    <property type="entry name" value="Run_dom_sf"/>
</dbReference>
<dbReference type="Proteomes" id="UP001176940">
    <property type="component" value="Unassembled WGS sequence"/>
</dbReference>
<dbReference type="PANTHER" id="PTHR46070">
    <property type="entry name" value="PINSTRIPE, ISOFORM A"/>
    <property type="match status" value="1"/>
</dbReference>
<reference evidence="1" key="1">
    <citation type="submission" date="2023-07" db="EMBL/GenBank/DDBJ databases">
        <authorList>
            <person name="Stuckert A."/>
        </authorList>
    </citation>
    <scope>NUCLEOTIDE SEQUENCE</scope>
</reference>